<dbReference type="AlphaFoldDB" id="A0A0V0U592"/>
<gene>
    <name evidence="1" type="ORF">T05_5595</name>
</gene>
<evidence type="ECO:0000313" key="1">
    <source>
        <dbReference type="EMBL" id="KRX46401.1"/>
    </source>
</evidence>
<evidence type="ECO:0000313" key="2">
    <source>
        <dbReference type="Proteomes" id="UP000055048"/>
    </source>
</evidence>
<keyword evidence="2" id="KW-1185">Reference proteome</keyword>
<sequence>MEKASTKSLHRNNLSIICIVYKKTKNLKLLLMKHTKQEAAGGENSCFGRNLGLEKCGENPLFTVAHIPSDVFTTHRLLLKRITSRCDR</sequence>
<dbReference type="Proteomes" id="UP000055048">
    <property type="component" value="Unassembled WGS sequence"/>
</dbReference>
<organism evidence="1 2">
    <name type="scientific">Trichinella murrelli</name>
    <dbReference type="NCBI Taxonomy" id="144512"/>
    <lineage>
        <taxon>Eukaryota</taxon>
        <taxon>Metazoa</taxon>
        <taxon>Ecdysozoa</taxon>
        <taxon>Nematoda</taxon>
        <taxon>Enoplea</taxon>
        <taxon>Dorylaimia</taxon>
        <taxon>Trichinellida</taxon>
        <taxon>Trichinellidae</taxon>
        <taxon>Trichinella</taxon>
    </lineage>
</organism>
<reference evidence="1 2" key="1">
    <citation type="submission" date="2015-01" db="EMBL/GenBank/DDBJ databases">
        <title>Evolution of Trichinella species and genotypes.</title>
        <authorList>
            <person name="Korhonen P.K."/>
            <person name="Edoardo P."/>
            <person name="Giuseppe L.R."/>
            <person name="Gasser R.B."/>
        </authorList>
    </citation>
    <scope>NUCLEOTIDE SEQUENCE [LARGE SCALE GENOMIC DNA]</scope>
    <source>
        <strain evidence="1">ISS417</strain>
    </source>
</reference>
<proteinExistence type="predicted"/>
<name>A0A0V0U592_9BILA</name>
<accession>A0A0V0U592</accession>
<comment type="caution">
    <text evidence="1">The sequence shown here is derived from an EMBL/GenBank/DDBJ whole genome shotgun (WGS) entry which is preliminary data.</text>
</comment>
<dbReference type="EMBL" id="JYDJ01000058">
    <property type="protein sequence ID" value="KRX46401.1"/>
    <property type="molecule type" value="Genomic_DNA"/>
</dbReference>
<protein>
    <submittedName>
        <fullName evidence="1">Uncharacterized protein</fullName>
    </submittedName>
</protein>